<evidence type="ECO:0000256" key="3">
    <source>
        <dbReference type="PROSITE-ProRule" id="PRU10141"/>
    </source>
</evidence>
<keyword evidence="4" id="KW-0808">Transferase</keyword>
<dbReference type="SMART" id="SM00220">
    <property type="entry name" value="S_TKc"/>
    <property type="match status" value="1"/>
</dbReference>
<evidence type="ECO:0000313" key="7">
    <source>
        <dbReference type="EMBL" id="KAK8875559.1"/>
    </source>
</evidence>
<evidence type="ECO:0000313" key="8">
    <source>
        <dbReference type="Proteomes" id="UP001470230"/>
    </source>
</evidence>
<dbReference type="PROSITE" id="PS00108">
    <property type="entry name" value="PROTEIN_KINASE_ST"/>
    <property type="match status" value="1"/>
</dbReference>
<comment type="caution">
    <text evidence="7">The sequence shown here is derived from an EMBL/GenBank/DDBJ whole genome shotgun (WGS) entry which is preliminary data.</text>
</comment>
<feature type="domain" description="Protein kinase" evidence="5">
    <location>
        <begin position="17"/>
        <end position="291"/>
    </location>
</feature>
<evidence type="ECO:0000256" key="4">
    <source>
        <dbReference type="RuleBase" id="RU000304"/>
    </source>
</evidence>
<dbReference type="InterPro" id="IPR050167">
    <property type="entry name" value="Ser_Thr_protein_kinase"/>
</dbReference>
<dbReference type="InterPro" id="IPR011009">
    <property type="entry name" value="Kinase-like_dom_sf"/>
</dbReference>
<keyword evidence="4" id="KW-0723">Serine/threonine-protein kinase</keyword>
<sequence>MENQFLIQFPKVSFSDFQKEKTIGKGGYGEVFLAKHITTEKKSALKVLNAEELTGKDKIYFYSELLSLSQINNMFVIKLLGYSDSFPFCIETEYADCGTLFDALSHKPRSPRLDNSQKTLIAMGIAYGMVSVHQANIIHRDLKSSNILLDENHLPKISDFGLSLIKSDQKEINDLIQKVDTESKFEAKIIGTPGWMAPEMYDGIEDYTNKVDVYEYGVLLWEMATESIPFRNMDPLAIMTAVVIQNKRPNMPSNISASFKKLIQSCWDKDPENRPSFNQIFDLFANKQVYFPQTNLHKVDAMIEYISKKTVKK</sequence>
<gene>
    <name evidence="6" type="ORF">M9Y10_005725</name>
    <name evidence="7" type="ORF">M9Y10_005727</name>
</gene>
<reference evidence="7 8" key="1">
    <citation type="submission" date="2024-04" db="EMBL/GenBank/DDBJ databases">
        <title>Tritrichomonas musculus Genome.</title>
        <authorList>
            <person name="Alves-Ferreira E."/>
            <person name="Grigg M."/>
            <person name="Lorenzi H."/>
            <person name="Galac M."/>
        </authorList>
    </citation>
    <scope>NUCLEOTIDE SEQUENCE [LARGE SCALE GENOMIC DNA]</scope>
    <source>
        <strain evidence="7 8">EAF2021</strain>
    </source>
</reference>
<dbReference type="EMBL" id="JAPFFF010000012">
    <property type="protein sequence ID" value="KAK8875557.1"/>
    <property type="molecule type" value="Genomic_DNA"/>
</dbReference>
<dbReference type="PANTHER" id="PTHR23257">
    <property type="entry name" value="SERINE-THREONINE PROTEIN KINASE"/>
    <property type="match status" value="1"/>
</dbReference>
<keyword evidence="2 3" id="KW-0067">ATP-binding</keyword>
<evidence type="ECO:0000313" key="6">
    <source>
        <dbReference type="EMBL" id="KAK8875557.1"/>
    </source>
</evidence>
<dbReference type="PROSITE" id="PS50011">
    <property type="entry name" value="PROTEIN_KINASE_DOM"/>
    <property type="match status" value="1"/>
</dbReference>
<feature type="binding site" evidence="3">
    <location>
        <position position="46"/>
    </location>
    <ligand>
        <name>ATP</name>
        <dbReference type="ChEBI" id="CHEBI:30616"/>
    </ligand>
</feature>
<dbReference type="PROSITE" id="PS00107">
    <property type="entry name" value="PROTEIN_KINASE_ATP"/>
    <property type="match status" value="1"/>
</dbReference>
<keyword evidence="4" id="KW-0418">Kinase</keyword>
<dbReference type="Pfam" id="PF00069">
    <property type="entry name" value="Pkinase"/>
    <property type="match status" value="1"/>
</dbReference>
<dbReference type="EMBL" id="JAPFFF010000012">
    <property type="protein sequence ID" value="KAK8875559.1"/>
    <property type="molecule type" value="Genomic_DNA"/>
</dbReference>
<keyword evidence="1 3" id="KW-0547">Nucleotide-binding</keyword>
<dbReference type="Gene3D" id="1.10.510.10">
    <property type="entry name" value="Transferase(Phosphotransferase) domain 1"/>
    <property type="match status" value="1"/>
</dbReference>
<evidence type="ECO:0000259" key="5">
    <source>
        <dbReference type="PROSITE" id="PS50011"/>
    </source>
</evidence>
<accession>A0ABR2JCN3</accession>
<proteinExistence type="inferred from homology"/>
<dbReference type="SUPFAM" id="SSF56112">
    <property type="entry name" value="Protein kinase-like (PK-like)"/>
    <property type="match status" value="1"/>
</dbReference>
<dbReference type="InterPro" id="IPR008271">
    <property type="entry name" value="Ser/Thr_kinase_AS"/>
</dbReference>
<dbReference type="InterPro" id="IPR000719">
    <property type="entry name" value="Prot_kinase_dom"/>
</dbReference>
<protein>
    <recommendedName>
        <fullName evidence="5">Protein kinase domain-containing protein</fullName>
    </recommendedName>
</protein>
<dbReference type="PANTHER" id="PTHR23257:SF958">
    <property type="entry name" value="SERINE_THREONINE-PROTEIN KINASE WNK4"/>
    <property type="match status" value="1"/>
</dbReference>
<dbReference type="CDD" id="cd13999">
    <property type="entry name" value="STKc_MAP3K-like"/>
    <property type="match status" value="1"/>
</dbReference>
<evidence type="ECO:0000256" key="2">
    <source>
        <dbReference type="ARBA" id="ARBA00022840"/>
    </source>
</evidence>
<dbReference type="Proteomes" id="UP001470230">
    <property type="component" value="Unassembled WGS sequence"/>
</dbReference>
<dbReference type="InterPro" id="IPR017441">
    <property type="entry name" value="Protein_kinase_ATP_BS"/>
</dbReference>
<evidence type="ECO:0000256" key="1">
    <source>
        <dbReference type="ARBA" id="ARBA00022741"/>
    </source>
</evidence>
<dbReference type="PIRSF" id="PIRSF000654">
    <property type="entry name" value="Integrin-linked_kinase"/>
    <property type="match status" value="1"/>
</dbReference>
<comment type="similarity">
    <text evidence="4">Belongs to the protein kinase superfamily.</text>
</comment>
<name>A0ABR2JCN3_9EUKA</name>
<organism evidence="7 8">
    <name type="scientific">Tritrichomonas musculus</name>
    <dbReference type="NCBI Taxonomy" id="1915356"/>
    <lineage>
        <taxon>Eukaryota</taxon>
        <taxon>Metamonada</taxon>
        <taxon>Parabasalia</taxon>
        <taxon>Tritrichomonadida</taxon>
        <taxon>Tritrichomonadidae</taxon>
        <taxon>Tritrichomonas</taxon>
    </lineage>
</organism>
<keyword evidence="8" id="KW-1185">Reference proteome</keyword>